<dbReference type="OrthoDB" id="5381419at2"/>
<proteinExistence type="predicted"/>
<evidence type="ECO:0000313" key="2">
    <source>
        <dbReference type="EMBL" id="RKG87680.1"/>
    </source>
</evidence>
<dbReference type="EMBL" id="RAVZ01000093">
    <property type="protein sequence ID" value="RKG87680.1"/>
    <property type="molecule type" value="Genomic_DNA"/>
</dbReference>
<feature type="signal peptide" evidence="1">
    <location>
        <begin position="1"/>
        <end position="18"/>
    </location>
</feature>
<evidence type="ECO:0000313" key="3">
    <source>
        <dbReference type="Proteomes" id="UP000268094"/>
    </source>
</evidence>
<dbReference type="PROSITE" id="PS51257">
    <property type="entry name" value="PROKAR_LIPOPROTEIN"/>
    <property type="match status" value="1"/>
</dbReference>
<gene>
    <name evidence="2" type="ORF">D7V88_15560</name>
</gene>
<accession>A0A3A8J740</accession>
<protein>
    <recommendedName>
        <fullName evidence="4">Lipoprotein</fullName>
    </recommendedName>
</protein>
<evidence type="ECO:0008006" key="4">
    <source>
        <dbReference type="Google" id="ProtNLM"/>
    </source>
</evidence>
<sequence>MRRWVPGLLLSLSLLTTACGGAGTPVRPSLTSRQALTSSPEVVEFESPAVRFELFRDIARQSEQEAGQSAQGVALFPIIQGNEFVAAPGFEARADLLQPPDAGSSLQFVFDGRAAERWPEDRRESLQGLSEREAAELVARTLLALWDIHPEGVVQVDRAAGAPYAVAYVDGILRINPAFLYLASAYGPASMAAGLQ</sequence>
<keyword evidence="3" id="KW-1185">Reference proteome</keyword>
<evidence type="ECO:0000256" key="1">
    <source>
        <dbReference type="SAM" id="SignalP"/>
    </source>
</evidence>
<dbReference type="Proteomes" id="UP000268094">
    <property type="component" value="Unassembled WGS sequence"/>
</dbReference>
<organism evidence="2 3">
    <name type="scientific">Corallococcus terminator</name>
    <dbReference type="NCBI Taxonomy" id="2316733"/>
    <lineage>
        <taxon>Bacteria</taxon>
        <taxon>Pseudomonadati</taxon>
        <taxon>Myxococcota</taxon>
        <taxon>Myxococcia</taxon>
        <taxon>Myxococcales</taxon>
        <taxon>Cystobacterineae</taxon>
        <taxon>Myxococcaceae</taxon>
        <taxon>Corallococcus</taxon>
    </lineage>
</organism>
<name>A0A3A8J740_9BACT</name>
<reference evidence="3" key="1">
    <citation type="submission" date="2018-09" db="EMBL/GenBank/DDBJ databases">
        <authorList>
            <person name="Livingstone P.G."/>
            <person name="Whitworth D.E."/>
        </authorList>
    </citation>
    <scope>NUCLEOTIDE SEQUENCE [LARGE SCALE GENOMIC DNA]</scope>
    <source>
        <strain evidence="3">CA054A</strain>
    </source>
</reference>
<keyword evidence="1" id="KW-0732">Signal</keyword>
<comment type="caution">
    <text evidence="2">The sequence shown here is derived from an EMBL/GenBank/DDBJ whole genome shotgun (WGS) entry which is preliminary data.</text>
</comment>
<dbReference type="AlphaFoldDB" id="A0A3A8J740"/>
<feature type="chain" id="PRO_5017271822" description="Lipoprotein" evidence="1">
    <location>
        <begin position="19"/>
        <end position="196"/>
    </location>
</feature>